<protein>
    <submittedName>
        <fullName evidence="5">MarR family transcriptional regulator</fullName>
    </submittedName>
</protein>
<dbReference type="InterPro" id="IPR036390">
    <property type="entry name" value="WH_DNA-bd_sf"/>
</dbReference>
<sequence>MSGDSGDEVAALTDVVARLRRALRASIRTDYPAESLPIAQVELLQALGDVPSERIGDLAAQLRLAANTVSGLASQLIEAGLVDRQADPADRRAGRLTLTAAGRQKLTDWQQAHERRIGSALGTLSTADRDAITAAVPALARLVATLTPATVRRSAPD</sequence>
<reference evidence="5 6" key="1">
    <citation type="journal article" date="2019" name="Int. J. Syst. Evol. Microbiol.">
        <title>The Global Catalogue of Microorganisms (GCM) 10K type strain sequencing project: providing services to taxonomists for standard genome sequencing and annotation.</title>
        <authorList>
            <consortium name="The Broad Institute Genomics Platform"/>
            <consortium name="The Broad Institute Genome Sequencing Center for Infectious Disease"/>
            <person name="Wu L."/>
            <person name="Ma J."/>
        </authorList>
    </citation>
    <scope>NUCLEOTIDE SEQUENCE [LARGE SCALE GENOMIC DNA]</scope>
    <source>
        <strain evidence="5 6">JCM 14718</strain>
    </source>
</reference>
<evidence type="ECO:0000256" key="1">
    <source>
        <dbReference type="ARBA" id="ARBA00023015"/>
    </source>
</evidence>
<evidence type="ECO:0000259" key="4">
    <source>
        <dbReference type="PROSITE" id="PS50995"/>
    </source>
</evidence>
<dbReference type="SMART" id="SM00347">
    <property type="entry name" value="HTH_MARR"/>
    <property type="match status" value="1"/>
</dbReference>
<evidence type="ECO:0000256" key="3">
    <source>
        <dbReference type="ARBA" id="ARBA00023163"/>
    </source>
</evidence>
<dbReference type="PROSITE" id="PS50995">
    <property type="entry name" value="HTH_MARR_2"/>
    <property type="match status" value="1"/>
</dbReference>
<dbReference type="InterPro" id="IPR036388">
    <property type="entry name" value="WH-like_DNA-bd_sf"/>
</dbReference>
<proteinExistence type="predicted"/>
<dbReference type="InterPro" id="IPR000835">
    <property type="entry name" value="HTH_MarR-typ"/>
</dbReference>
<dbReference type="SUPFAM" id="SSF46785">
    <property type="entry name" value="Winged helix' DNA-binding domain"/>
    <property type="match status" value="1"/>
</dbReference>
<evidence type="ECO:0000256" key="2">
    <source>
        <dbReference type="ARBA" id="ARBA00023125"/>
    </source>
</evidence>
<keyword evidence="3" id="KW-0804">Transcription</keyword>
<dbReference type="PANTHER" id="PTHR39515">
    <property type="entry name" value="CONSERVED PROTEIN"/>
    <property type="match status" value="1"/>
</dbReference>
<comment type="caution">
    <text evidence="5">The sequence shown here is derived from an EMBL/GenBank/DDBJ whole genome shotgun (WGS) entry which is preliminary data.</text>
</comment>
<organism evidence="5 6">
    <name type="scientific">Fodinicola feengrottensis</name>
    <dbReference type="NCBI Taxonomy" id="435914"/>
    <lineage>
        <taxon>Bacteria</taxon>
        <taxon>Bacillati</taxon>
        <taxon>Actinomycetota</taxon>
        <taxon>Actinomycetes</taxon>
        <taxon>Mycobacteriales</taxon>
        <taxon>Fodinicola</taxon>
    </lineage>
</organism>
<gene>
    <name evidence="5" type="ORF">GCM10009765_83160</name>
</gene>
<dbReference type="EMBL" id="BAAANY010000055">
    <property type="protein sequence ID" value="GAA1722568.1"/>
    <property type="molecule type" value="Genomic_DNA"/>
</dbReference>
<accession>A0ABN2JCJ9</accession>
<dbReference type="Gene3D" id="1.10.10.10">
    <property type="entry name" value="Winged helix-like DNA-binding domain superfamily/Winged helix DNA-binding domain"/>
    <property type="match status" value="1"/>
</dbReference>
<dbReference type="InterPro" id="IPR023187">
    <property type="entry name" value="Tscrpt_reg_MarR-type_CS"/>
</dbReference>
<keyword evidence="6" id="KW-1185">Reference proteome</keyword>
<dbReference type="Pfam" id="PF01047">
    <property type="entry name" value="MarR"/>
    <property type="match status" value="1"/>
</dbReference>
<dbReference type="InterPro" id="IPR052526">
    <property type="entry name" value="HTH-type_Bedaq_tolerance"/>
</dbReference>
<evidence type="ECO:0000313" key="6">
    <source>
        <dbReference type="Proteomes" id="UP001500618"/>
    </source>
</evidence>
<dbReference type="Proteomes" id="UP001500618">
    <property type="component" value="Unassembled WGS sequence"/>
</dbReference>
<evidence type="ECO:0000313" key="5">
    <source>
        <dbReference type="EMBL" id="GAA1722568.1"/>
    </source>
</evidence>
<dbReference type="RefSeq" id="WP_163572794.1">
    <property type="nucleotide sequence ID" value="NZ_BAAANY010000055.1"/>
</dbReference>
<feature type="domain" description="HTH marR-type" evidence="4">
    <location>
        <begin position="9"/>
        <end position="141"/>
    </location>
</feature>
<keyword evidence="1" id="KW-0805">Transcription regulation</keyword>
<keyword evidence="2" id="KW-0238">DNA-binding</keyword>
<dbReference type="PANTHER" id="PTHR39515:SF2">
    <property type="entry name" value="HTH-TYPE TRANSCRIPTIONAL REGULATOR RV0880"/>
    <property type="match status" value="1"/>
</dbReference>
<dbReference type="PROSITE" id="PS01117">
    <property type="entry name" value="HTH_MARR_1"/>
    <property type="match status" value="1"/>
</dbReference>
<name>A0ABN2JCJ9_9ACTN</name>